<protein>
    <submittedName>
        <fullName evidence="2">Uncharacterized protein</fullName>
    </submittedName>
</protein>
<proteinExistence type="predicted"/>
<evidence type="ECO:0000256" key="1">
    <source>
        <dbReference type="SAM" id="MobiDB-lite"/>
    </source>
</evidence>
<evidence type="ECO:0000313" key="3">
    <source>
        <dbReference type="Proteomes" id="UP000076744"/>
    </source>
</evidence>
<gene>
    <name evidence="2" type="ORF">ISF_00006</name>
</gene>
<feature type="region of interest" description="Disordered" evidence="1">
    <location>
        <begin position="123"/>
        <end position="185"/>
    </location>
</feature>
<dbReference type="OrthoDB" id="332863at2759"/>
<evidence type="ECO:0000313" key="2">
    <source>
        <dbReference type="EMBL" id="OAA73105.1"/>
    </source>
</evidence>
<accession>A0A168DWU4</accession>
<reference evidence="2 3" key="1">
    <citation type="journal article" date="2016" name="Genome Biol. Evol.">
        <title>Divergent and convergent evolution of fungal pathogenicity.</title>
        <authorList>
            <person name="Shang Y."/>
            <person name="Xiao G."/>
            <person name="Zheng P."/>
            <person name="Cen K."/>
            <person name="Zhan S."/>
            <person name="Wang C."/>
        </authorList>
    </citation>
    <scope>NUCLEOTIDE SEQUENCE [LARGE SCALE GENOMIC DNA]</scope>
    <source>
        <strain evidence="2 3">ARSEF 2679</strain>
    </source>
</reference>
<dbReference type="Proteomes" id="UP000076744">
    <property type="component" value="Unassembled WGS sequence"/>
</dbReference>
<dbReference type="EMBL" id="AZHB01000001">
    <property type="protein sequence ID" value="OAA73105.1"/>
    <property type="molecule type" value="Genomic_DNA"/>
</dbReference>
<comment type="caution">
    <text evidence="2">The sequence shown here is derived from an EMBL/GenBank/DDBJ whole genome shotgun (WGS) entry which is preliminary data.</text>
</comment>
<feature type="compositionally biased region" description="Low complexity" evidence="1">
    <location>
        <begin position="148"/>
        <end position="171"/>
    </location>
</feature>
<dbReference type="STRING" id="1081104.A0A168DWU4"/>
<sequence length="377" mass="39243">MALTVKQLGSPSSFLLTFEPLDTSPVALSTPSLTPTLRLLPATTTLLAVPSAARRIRSWRPAVATLPLWDDAAPTASVLRIPVPSGSPGGGSETGELTLTCIGRRRDAHAAIGITYRPPAATPSPWRRCTVSSGPGPSLMLPPPRLPTPALSFSSSSPSSNAADESPVIPLRPRRRSVRVPPRGQQDHRGVSVVLAPRGIAYRALQGYATAHLLQQAVLPLTALLHPFDDRGPIPSSASRFFLLGAGRGSSSSSKVSGKQTASALGARAWIGAHSGDVKPAAAEAVQRALDESVALLAASPGQSPARGNRTEVRALASGEELTMTSEGVWEEEDLFGDDDGGGKAGRLFGLGLDIGEDEDGRILGGALPLDWIDAVR</sequence>
<dbReference type="GeneID" id="30016298"/>
<organism evidence="2 3">
    <name type="scientific">Cordyceps fumosorosea (strain ARSEF 2679)</name>
    <name type="common">Isaria fumosorosea</name>
    <dbReference type="NCBI Taxonomy" id="1081104"/>
    <lineage>
        <taxon>Eukaryota</taxon>
        <taxon>Fungi</taxon>
        <taxon>Dikarya</taxon>
        <taxon>Ascomycota</taxon>
        <taxon>Pezizomycotina</taxon>
        <taxon>Sordariomycetes</taxon>
        <taxon>Hypocreomycetidae</taxon>
        <taxon>Hypocreales</taxon>
        <taxon>Cordycipitaceae</taxon>
        <taxon>Cordyceps</taxon>
    </lineage>
</organism>
<dbReference type="AlphaFoldDB" id="A0A168DWU4"/>
<name>A0A168DWU4_CORFA</name>
<dbReference type="RefSeq" id="XP_018708063.1">
    <property type="nucleotide sequence ID" value="XM_018843613.1"/>
</dbReference>
<keyword evidence="3" id="KW-1185">Reference proteome</keyword>